<dbReference type="Gene3D" id="1.25.40.180">
    <property type="match status" value="1"/>
</dbReference>
<proteinExistence type="predicted"/>
<dbReference type="Proteomes" id="UP000242715">
    <property type="component" value="Unassembled WGS sequence"/>
</dbReference>
<name>A0A2Z6MA10_TRISU</name>
<reference evidence="2" key="1">
    <citation type="journal article" date="2017" name="Front. Plant Sci.">
        <title>Climate Clever Clovers: New Paradigm to Reduce the Environmental Footprint of Ruminants by Breeding Low Methanogenic Forages Utilizing Haplotype Variation.</title>
        <authorList>
            <person name="Kaur P."/>
            <person name="Appels R."/>
            <person name="Bayer P.E."/>
            <person name="Keeble-Gagnere G."/>
            <person name="Wang J."/>
            <person name="Hirakawa H."/>
            <person name="Shirasawa K."/>
            <person name="Vercoe P."/>
            <person name="Stefanova K."/>
            <person name="Durmic Z."/>
            <person name="Nichols P."/>
            <person name="Revell C."/>
            <person name="Isobe S.N."/>
            <person name="Edwards D."/>
            <person name="Erskine W."/>
        </authorList>
    </citation>
    <scope>NUCLEOTIDE SEQUENCE [LARGE SCALE GENOMIC DNA]</scope>
    <source>
        <strain evidence="2">cv. Daliak</strain>
    </source>
</reference>
<protein>
    <submittedName>
        <fullName evidence="1">Uncharacterized protein</fullName>
    </submittedName>
</protein>
<organism evidence="1 2">
    <name type="scientific">Trifolium subterraneum</name>
    <name type="common">Subterranean clover</name>
    <dbReference type="NCBI Taxonomy" id="3900"/>
    <lineage>
        <taxon>Eukaryota</taxon>
        <taxon>Viridiplantae</taxon>
        <taxon>Streptophyta</taxon>
        <taxon>Embryophyta</taxon>
        <taxon>Tracheophyta</taxon>
        <taxon>Spermatophyta</taxon>
        <taxon>Magnoliopsida</taxon>
        <taxon>eudicotyledons</taxon>
        <taxon>Gunneridae</taxon>
        <taxon>Pentapetalae</taxon>
        <taxon>rosids</taxon>
        <taxon>fabids</taxon>
        <taxon>Fabales</taxon>
        <taxon>Fabaceae</taxon>
        <taxon>Papilionoideae</taxon>
        <taxon>50 kb inversion clade</taxon>
        <taxon>NPAAA clade</taxon>
        <taxon>Hologalegina</taxon>
        <taxon>IRL clade</taxon>
        <taxon>Trifolieae</taxon>
        <taxon>Trifolium</taxon>
    </lineage>
</organism>
<dbReference type="EMBL" id="DF973372">
    <property type="protein sequence ID" value="GAU28428.1"/>
    <property type="molecule type" value="Genomic_DNA"/>
</dbReference>
<keyword evidence="2" id="KW-1185">Reference proteome</keyword>
<evidence type="ECO:0000313" key="1">
    <source>
        <dbReference type="EMBL" id="GAU28428.1"/>
    </source>
</evidence>
<sequence>MLFNSFYEAAAELLQSEHSSLRLMEHENSKILNAKGELSDENFIRKTLLAEALDMQPPVMPEDGHTTMVTSG</sequence>
<evidence type="ECO:0000313" key="2">
    <source>
        <dbReference type="Proteomes" id="UP000242715"/>
    </source>
</evidence>
<dbReference type="OrthoDB" id="27832at2759"/>
<dbReference type="AlphaFoldDB" id="A0A2Z6MA10"/>
<gene>
    <name evidence="1" type="ORF">TSUD_54800</name>
</gene>
<accession>A0A2Z6MA10</accession>